<feature type="compositionally biased region" description="Basic residues" evidence="8">
    <location>
        <begin position="43"/>
        <end position="52"/>
    </location>
</feature>
<evidence type="ECO:0000259" key="10">
    <source>
        <dbReference type="PROSITE" id="PS51873"/>
    </source>
</evidence>
<organism evidence="11 12">
    <name type="scientific">Microbotryum intermedium</name>
    <dbReference type="NCBI Taxonomy" id="269621"/>
    <lineage>
        <taxon>Eukaryota</taxon>
        <taxon>Fungi</taxon>
        <taxon>Dikarya</taxon>
        <taxon>Basidiomycota</taxon>
        <taxon>Pucciniomycotina</taxon>
        <taxon>Microbotryomycetes</taxon>
        <taxon>Microbotryales</taxon>
        <taxon>Microbotryaceae</taxon>
        <taxon>Microbotryum</taxon>
    </lineage>
</organism>
<dbReference type="InterPro" id="IPR047544">
    <property type="entry name" value="RING-HC_RBR_RNF216"/>
</dbReference>
<reference evidence="12" key="1">
    <citation type="submission" date="2016-09" db="EMBL/GenBank/DDBJ databases">
        <authorList>
            <person name="Jeantristanb JTB J.-T."/>
            <person name="Ricardo R."/>
        </authorList>
    </citation>
    <scope>NUCLEOTIDE SEQUENCE [LARGE SCALE GENOMIC DNA]</scope>
</reference>
<dbReference type="PANTHER" id="PTHR22770">
    <property type="entry name" value="UBIQUITIN CONJUGATING ENZYME 7 INTERACTING PROTEIN-RELATED"/>
    <property type="match status" value="1"/>
</dbReference>
<keyword evidence="7" id="KW-0862">Zinc</keyword>
<dbReference type="InterPro" id="IPR047546">
    <property type="entry name" value="Rcat_RBR_RNF216"/>
</dbReference>
<dbReference type="PROSITE" id="PS51873">
    <property type="entry name" value="TRIAD"/>
    <property type="match status" value="1"/>
</dbReference>
<dbReference type="InterPro" id="IPR044066">
    <property type="entry name" value="TRIAD_supradom"/>
</dbReference>
<gene>
    <name evidence="11" type="ORF">BQ2448_5064</name>
</gene>
<keyword evidence="4" id="KW-0677">Repeat</keyword>
<dbReference type="Proteomes" id="UP000198372">
    <property type="component" value="Unassembled WGS sequence"/>
</dbReference>
<dbReference type="Gene3D" id="1.20.120.1750">
    <property type="match status" value="1"/>
</dbReference>
<keyword evidence="9" id="KW-1133">Transmembrane helix</keyword>
<dbReference type="CDD" id="cd16630">
    <property type="entry name" value="RING-HC_RBR_RNF216"/>
    <property type="match status" value="1"/>
</dbReference>
<evidence type="ECO:0000256" key="5">
    <source>
        <dbReference type="ARBA" id="ARBA00022771"/>
    </source>
</evidence>
<evidence type="ECO:0000313" key="12">
    <source>
        <dbReference type="Proteomes" id="UP000198372"/>
    </source>
</evidence>
<keyword evidence="12" id="KW-1185">Reference proteome</keyword>
<evidence type="ECO:0000256" key="8">
    <source>
        <dbReference type="SAM" id="MobiDB-lite"/>
    </source>
</evidence>
<dbReference type="InterPro" id="IPR051628">
    <property type="entry name" value="LUBAC_E3_Ligases"/>
</dbReference>
<evidence type="ECO:0000256" key="4">
    <source>
        <dbReference type="ARBA" id="ARBA00022737"/>
    </source>
</evidence>
<dbReference type="Gene3D" id="3.30.40.10">
    <property type="entry name" value="Zinc/RING finger domain, C3HC4 (zinc finger)"/>
    <property type="match status" value="1"/>
</dbReference>
<evidence type="ECO:0000256" key="7">
    <source>
        <dbReference type="ARBA" id="ARBA00022833"/>
    </source>
</evidence>
<dbReference type="InterPro" id="IPR013083">
    <property type="entry name" value="Znf_RING/FYVE/PHD"/>
</dbReference>
<keyword evidence="5" id="KW-0863">Zinc-finger</keyword>
<dbReference type="PANTHER" id="PTHR22770:SF42">
    <property type="entry name" value="FINGER PROTEIN (ZIN), PUTATIVE (AFU_ORTHOLOGUE AFUA_4G03910)-RELATED"/>
    <property type="match status" value="1"/>
</dbReference>
<evidence type="ECO:0000313" key="11">
    <source>
        <dbReference type="EMBL" id="SCV67453.1"/>
    </source>
</evidence>
<keyword evidence="6" id="KW-0833">Ubl conjugation pathway</keyword>
<sequence length="824" mass="93323">MRRASTSRHTLDTPDHDHDPVQLRLEQLFPSADPAYLAQVIQHHRKQRLRRTSAHDDDSHEDGNDDKALIKQVYHKLVEVNHHEYPRCVRRPLSQDDARPSSILRHDQIQKRWQQTVGGNGTRTGTGHRKQKQNPTLPPHTMELDRTLMMNQAIIRLHTLFPTTPISDLRDVVSVQPHSYLFLATEELLLRQASATKSKSATPAFNWHTFFTLSPNENRYRAAKPAPPVPTLTRDDLLRSPRHVAQLVEHLQRMHPHVPTSSIRSIVAEGGSYSTIQEAVANWRQRQSKVKVFFTDLFAAPPSRPLGFHASAALVTDPDELVQELAQVSRQERVLLERRDEELARQLNVEWTPEANRFECGCCFSDDVTFEEIVPCMSGQHFVCRSCLVRIVQEMVHGGTIARRSIQCMSTDGCEETIHHERLEHILPPSLKMAWDHRLAQNEIEAWAGTIEGGRRPILARCPFCPYVEEVVVDPLWDRFLPLLGRAFPANPLRVLSDLFFTVLNLCLLPVLYLFTIYVILCNPAPFTPFYANADANDVNLLAHDVPAPPALHRHPLLVPHRCTRVAARFLAAQARIQLLRSSCSNTTTLFRCRNTPNSLPLPPFGRNVETTRTLAELLSQPWWPLHSTHPATTSSEAPPLNSDTSEWCGRTSCRLCHQLVPSEGMHACNQDRQESLRLAIETAMSEAVKRVCTKCGVAFTKDSGCNKMTCPRCGAQSCYVCRQTIGEESYAHFCQHFRPLPGRPCAECRKCSLWDTTSDADAAAKAAERARQAWLKDQPSTEHSLIRPTVVGPALELQDPGRRVVVIGPPLERYERFDRRYGS</sequence>
<dbReference type="SUPFAM" id="SSF57850">
    <property type="entry name" value="RING/U-box"/>
    <property type="match status" value="1"/>
</dbReference>
<comment type="pathway">
    <text evidence="1">Protein modification; protein ubiquitination.</text>
</comment>
<dbReference type="Pfam" id="PF26191">
    <property type="entry name" value="RING-HC_RBR_RNF216"/>
    <property type="match status" value="1"/>
</dbReference>
<evidence type="ECO:0000256" key="6">
    <source>
        <dbReference type="ARBA" id="ARBA00022786"/>
    </source>
</evidence>
<feature type="region of interest" description="Disordered" evidence="8">
    <location>
        <begin position="117"/>
        <end position="139"/>
    </location>
</feature>
<evidence type="ECO:0000256" key="2">
    <source>
        <dbReference type="ARBA" id="ARBA00022679"/>
    </source>
</evidence>
<keyword evidence="2" id="KW-0808">Transferase</keyword>
<keyword evidence="9" id="KW-0812">Transmembrane</keyword>
<feature type="compositionally biased region" description="Basic and acidic residues" evidence="8">
    <location>
        <begin position="53"/>
        <end position="65"/>
    </location>
</feature>
<dbReference type="OrthoDB" id="9977870at2759"/>
<dbReference type="GO" id="GO:0008270">
    <property type="term" value="F:zinc ion binding"/>
    <property type="evidence" value="ECO:0007669"/>
    <property type="project" value="UniProtKB-KW"/>
</dbReference>
<dbReference type="CDD" id="cd20353">
    <property type="entry name" value="Rcat_RBR_RNF216"/>
    <property type="match status" value="1"/>
</dbReference>
<name>A0A238F648_9BASI</name>
<dbReference type="STRING" id="269621.A0A238F648"/>
<feature type="region of interest" description="Disordered" evidence="8">
    <location>
        <begin position="43"/>
        <end position="65"/>
    </location>
</feature>
<protein>
    <submittedName>
        <fullName evidence="11">BQ2448_5064 protein</fullName>
    </submittedName>
</protein>
<dbReference type="GO" id="GO:0016740">
    <property type="term" value="F:transferase activity"/>
    <property type="evidence" value="ECO:0007669"/>
    <property type="project" value="UniProtKB-KW"/>
</dbReference>
<feature type="domain" description="RING-type" evidence="10">
    <location>
        <begin position="356"/>
        <end position="741"/>
    </location>
</feature>
<evidence type="ECO:0000256" key="1">
    <source>
        <dbReference type="ARBA" id="ARBA00004906"/>
    </source>
</evidence>
<evidence type="ECO:0000256" key="3">
    <source>
        <dbReference type="ARBA" id="ARBA00022723"/>
    </source>
</evidence>
<dbReference type="CDD" id="cd22249">
    <property type="entry name" value="UDM1_RNF168_RNF169-like"/>
    <property type="match status" value="1"/>
</dbReference>
<feature type="transmembrane region" description="Helical" evidence="9">
    <location>
        <begin position="499"/>
        <end position="521"/>
    </location>
</feature>
<dbReference type="AlphaFoldDB" id="A0A238F648"/>
<keyword evidence="3" id="KW-0479">Metal-binding</keyword>
<accession>A0A238F648</accession>
<evidence type="ECO:0000256" key="9">
    <source>
        <dbReference type="SAM" id="Phobius"/>
    </source>
</evidence>
<proteinExistence type="predicted"/>
<feature type="region of interest" description="Disordered" evidence="8">
    <location>
        <begin position="1"/>
        <end position="20"/>
    </location>
</feature>
<keyword evidence="9" id="KW-0472">Membrane</keyword>
<dbReference type="EMBL" id="FMSP01000002">
    <property type="protein sequence ID" value="SCV67453.1"/>
    <property type="molecule type" value="Genomic_DNA"/>
</dbReference>
<dbReference type="Pfam" id="PF26200">
    <property type="entry name" value="Rcat_RNF216"/>
    <property type="match status" value="1"/>
</dbReference>
<feature type="compositionally biased region" description="Basic and acidic residues" evidence="8">
    <location>
        <begin position="9"/>
        <end position="20"/>
    </location>
</feature>